<dbReference type="Gene3D" id="3.40.50.1240">
    <property type="entry name" value="Phosphoglycerate mutase-like"/>
    <property type="match status" value="1"/>
</dbReference>
<proteinExistence type="predicted"/>
<dbReference type="EMBL" id="BOMB01000043">
    <property type="protein sequence ID" value="GID15457.1"/>
    <property type="molecule type" value="Genomic_DNA"/>
</dbReference>
<evidence type="ECO:0000313" key="2">
    <source>
        <dbReference type="Proteomes" id="UP000612808"/>
    </source>
</evidence>
<comment type="caution">
    <text evidence="1">The sequence shown here is derived from an EMBL/GenBank/DDBJ whole genome shotgun (WGS) entry which is preliminary data.</text>
</comment>
<dbReference type="InterPro" id="IPR029033">
    <property type="entry name" value="His_PPase_superfam"/>
</dbReference>
<protein>
    <submittedName>
        <fullName evidence="1">Uncharacterized protein</fullName>
    </submittedName>
</protein>
<name>A0A8J3NFM0_9ACTN</name>
<sequence>MTSGRPTRRDVLRVALTGAAAGTLGVAGPAAAPAQATAAGATIMVIRHAEKPPDSGAPHGVLPNGNSDDSALTVRGWLRAGALAELFAPTGTDVRPGLLRPTAIYAAQPGKDSALRPSQTVTPLAERTGLTLTTTYAKGDEKDLAAELTTLSGAVLVSWQHEEIPAIAAALGTVTPAPPSSWPDDRYDMVWVFAPADGGYAFTQVPQQLLAGDSTAPF</sequence>
<dbReference type="RefSeq" id="WP_203663787.1">
    <property type="nucleotide sequence ID" value="NZ_BAAAZM010000022.1"/>
</dbReference>
<dbReference type="Proteomes" id="UP000612808">
    <property type="component" value="Unassembled WGS sequence"/>
</dbReference>
<evidence type="ECO:0000313" key="1">
    <source>
        <dbReference type="EMBL" id="GID15457.1"/>
    </source>
</evidence>
<dbReference type="PROSITE" id="PS51318">
    <property type="entry name" value="TAT"/>
    <property type="match status" value="1"/>
</dbReference>
<dbReference type="AlphaFoldDB" id="A0A8J3NFM0"/>
<gene>
    <name evidence="1" type="ORF">Aru02nite_63460</name>
</gene>
<dbReference type="InterPro" id="IPR006311">
    <property type="entry name" value="TAT_signal"/>
</dbReference>
<reference evidence="1" key="1">
    <citation type="submission" date="2021-01" db="EMBL/GenBank/DDBJ databases">
        <title>Whole genome shotgun sequence of Actinocatenispora rupis NBRC 107355.</title>
        <authorList>
            <person name="Komaki H."/>
            <person name="Tamura T."/>
        </authorList>
    </citation>
    <scope>NUCLEOTIDE SEQUENCE</scope>
    <source>
        <strain evidence="1">NBRC 107355</strain>
    </source>
</reference>
<organism evidence="1 2">
    <name type="scientific">Actinocatenispora rupis</name>
    <dbReference type="NCBI Taxonomy" id="519421"/>
    <lineage>
        <taxon>Bacteria</taxon>
        <taxon>Bacillati</taxon>
        <taxon>Actinomycetota</taxon>
        <taxon>Actinomycetes</taxon>
        <taxon>Micromonosporales</taxon>
        <taxon>Micromonosporaceae</taxon>
        <taxon>Actinocatenispora</taxon>
    </lineage>
</organism>
<accession>A0A8J3NFM0</accession>
<keyword evidence="2" id="KW-1185">Reference proteome</keyword>